<sequence>MINTVSSQLMENTCSYCYHIIRASNQIYTVVGSADSTRSPSAKDGLTIWE</sequence>
<keyword evidence="2" id="KW-1185">Reference proteome</keyword>
<dbReference type="AlphaFoldDB" id="A0A251U341"/>
<organism evidence="1 2">
    <name type="scientific">Helianthus annuus</name>
    <name type="common">Common sunflower</name>
    <dbReference type="NCBI Taxonomy" id="4232"/>
    <lineage>
        <taxon>Eukaryota</taxon>
        <taxon>Viridiplantae</taxon>
        <taxon>Streptophyta</taxon>
        <taxon>Embryophyta</taxon>
        <taxon>Tracheophyta</taxon>
        <taxon>Spermatophyta</taxon>
        <taxon>Magnoliopsida</taxon>
        <taxon>eudicotyledons</taxon>
        <taxon>Gunneridae</taxon>
        <taxon>Pentapetalae</taxon>
        <taxon>asterids</taxon>
        <taxon>campanulids</taxon>
        <taxon>Asterales</taxon>
        <taxon>Asteraceae</taxon>
        <taxon>Asteroideae</taxon>
        <taxon>Heliantheae alliance</taxon>
        <taxon>Heliantheae</taxon>
        <taxon>Helianthus</taxon>
    </lineage>
</organism>
<dbReference type="Proteomes" id="UP000215914">
    <property type="component" value="Chromosome 8"/>
</dbReference>
<name>A0A251U341_HELAN</name>
<proteinExistence type="predicted"/>
<accession>A0A251U341</accession>
<evidence type="ECO:0000313" key="2">
    <source>
        <dbReference type="Proteomes" id="UP000215914"/>
    </source>
</evidence>
<protein>
    <submittedName>
        <fullName evidence="1">Uncharacterized protein</fullName>
    </submittedName>
</protein>
<dbReference type="EMBL" id="CM007897">
    <property type="protein sequence ID" value="OTG17212.1"/>
    <property type="molecule type" value="Genomic_DNA"/>
</dbReference>
<reference evidence="2" key="1">
    <citation type="journal article" date="2017" name="Nature">
        <title>The sunflower genome provides insights into oil metabolism, flowering and Asterid evolution.</title>
        <authorList>
            <person name="Badouin H."/>
            <person name="Gouzy J."/>
            <person name="Grassa C.J."/>
            <person name="Murat F."/>
            <person name="Staton S.E."/>
            <person name="Cottret L."/>
            <person name="Lelandais-Briere C."/>
            <person name="Owens G.L."/>
            <person name="Carrere S."/>
            <person name="Mayjonade B."/>
            <person name="Legrand L."/>
            <person name="Gill N."/>
            <person name="Kane N.C."/>
            <person name="Bowers J.E."/>
            <person name="Hubner S."/>
            <person name="Bellec A."/>
            <person name="Berard A."/>
            <person name="Berges H."/>
            <person name="Blanchet N."/>
            <person name="Boniface M.C."/>
            <person name="Brunel D."/>
            <person name="Catrice O."/>
            <person name="Chaidir N."/>
            <person name="Claudel C."/>
            <person name="Donnadieu C."/>
            <person name="Faraut T."/>
            <person name="Fievet G."/>
            <person name="Helmstetter N."/>
            <person name="King M."/>
            <person name="Knapp S.J."/>
            <person name="Lai Z."/>
            <person name="Le Paslier M.C."/>
            <person name="Lippi Y."/>
            <person name="Lorenzon L."/>
            <person name="Mandel J.R."/>
            <person name="Marage G."/>
            <person name="Marchand G."/>
            <person name="Marquand E."/>
            <person name="Bret-Mestries E."/>
            <person name="Morien E."/>
            <person name="Nambeesan S."/>
            <person name="Nguyen T."/>
            <person name="Pegot-Espagnet P."/>
            <person name="Pouilly N."/>
            <person name="Raftis F."/>
            <person name="Sallet E."/>
            <person name="Schiex T."/>
            <person name="Thomas J."/>
            <person name="Vandecasteele C."/>
            <person name="Vares D."/>
            <person name="Vear F."/>
            <person name="Vautrin S."/>
            <person name="Crespi M."/>
            <person name="Mangin B."/>
            <person name="Burke J.M."/>
            <person name="Salse J."/>
            <person name="Munos S."/>
            <person name="Vincourt P."/>
            <person name="Rieseberg L.H."/>
            <person name="Langlade N.B."/>
        </authorList>
    </citation>
    <scope>NUCLEOTIDE SEQUENCE [LARGE SCALE GENOMIC DNA]</scope>
    <source>
        <strain evidence="2">cv. SF193</strain>
    </source>
</reference>
<gene>
    <name evidence="1" type="ORF">HannXRQ_Chr08g0209531</name>
</gene>
<dbReference type="InParanoid" id="A0A251U341"/>
<evidence type="ECO:0000313" key="1">
    <source>
        <dbReference type="EMBL" id="OTG17212.1"/>
    </source>
</evidence>